<keyword evidence="1" id="KW-0812">Transmembrane</keyword>
<keyword evidence="4" id="KW-1185">Reference proteome</keyword>
<dbReference type="InterPro" id="IPR039542">
    <property type="entry name" value="Erv_N"/>
</dbReference>
<dbReference type="EMBL" id="BSYR01000008">
    <property type="protein sequence ID" value="GMI70264.1"/>
    <property type="molecule type" value="Genomic_DNA"/>
</dbReference>
<proteinExistence type="predicted"/>
<sequence>MISSNKIKFIDFYRKILRDLTKASLFGAGLSIIATLAMVFLFGMELNDYLTVSTTTSIVVDNSSNGDFLRIDFNIRCITFL</sequence>
<dbReference type="GO" id="GO:0005783">
    <property type="term" value="C:endoplasmic reticulum"/>
    <property type="evidence" value="ECO:0007669"/>
    <property type="project" value="TreeGrafter"/>
</dbReference>
<dbReference type="GO" id="GO:0016853">
    <property type="term" value="F:isomerase activity"/>
    <property type="evidence" value="ECO:0007669"/>
    <property type="project" value="UniProtKB-KW"/>
</dbReference>
<keyword evidence="3" id="KW-0413">Isomerase</keyword>
<dbReference type="Pfam" id="PF13850">
    <property type="entry name" value="ERGIC_N"/>
    <property type="match status" value="1"/>
</dbReference>
<dbReference type="InterPro" id="IPR045888">
    <property type="entry name" value="Erv"/>
</dbReference>
<keyword evidence="1" id="KW-1133">Transmembrane helix</keyword>
<evidence type="ECO:0000256" key="1">
    <source>
        <dbReference type="SAM" id="Phobius"/>
    </source>
</evidence>
<dbReference type="Proteomes" id="UP001165190">
    <property type="component" value="Unassembled WGS sequence"/>
</dbReference>
<dbReference type="GO" id="GO:0030134">
    <property type="term" value="C:COPII-coated ER to Golgi transport vesicle"/>
    <property type="evidence" value="ECO:0007669"/>
    <property type="project" value="TreeGrafter"/>
</dbReference>
<protein>
    <submittedName>
        <fullName evidence="3">PDI-like 5-4, PROTEIN DISULFIDE ISOMERASE 7, ARABIDOPSIS THALIANA PROTEIN DISULFIDE ISOMERASE 7</fullName>
    </submittedName>
</protein>
<evidence type="ECO:0000259" key="2">
    <source>
        <dbReference type="Pfam" id="PF13850"/>
    </source>
</evidence>
<organism evidence="3 4">
    <name type="scientific">Hibiscus trionum</name>
    <name type="common">Flower of an hour</name>
    <dbReference type="NCBI Taxonomy" id="183268"/>
    <lineage>
        <taxon>Eukaryota</taxon>
        <taxon>Viridiplantae</taxon>
        <taxon>Streptophyta</taxon>
        <taxon>Embryophyta</taxon>
        <taxon>Tracheophyta</taxon>
        <taxon>Spermatophyta</taxon>
        <taxon>Magnoliopsida</taxon>
        <taxon>eudicotyledons</taxon>
        <taxon>Gunneridae</taxon>
        <taxon>Pentapetalae</taxon>
        <taxon>rosids</taxon>
        <taxon>malvids</taxon>
        <taxon>Malvales</taxon>
        <taxon>Malvaceae</taxon>
        <taxon>Malvoideae</taxon>
        <taxon>Hibiscus</taxon>
    </lineage>
</organism>
<feature type="transmembrane region" description="Helical" evidence="1">
    <location>
        <begin position="20"/>
        <end position="42"/>
    </location>
</feature>
<evidence type="ECO:0000313" key="3">
    <source>
        <dbReference type="EMBL" id="GMI70264.1"/>
    </source>
</evidence>
<dbReference type="OrthoDB" id="1602938at2759"/>
<comment type="caution">
    <text evidence="3">The sequence shown here is derived from an EMBL/GenBank/DDBJ whole genome shotgun (WGS) entry which is preliminary data.</text>
</comment>
<evidence type="ECO:0000313" key="4">
    <source>
        <dbReference type="Proteomes" id="UP001165190"/>
    </source>
</evidence>
<dbReference type="AlphaFoldDB" id="A0A9W7LMV1"/>
<reference evidence="3" key="1">
    <citation type="submission" date="2023-05" db="EMBL/GenBank/DDBJ databases">
        <title>Genome and transcriptome analyses reveal genes involved in the formation of fine ridges on petal epidermal cells in Hibiscus trionum.</title>
        <authorList>
            <person name="Koshimizu S."/>
            <person name="Masuda S."/>
            <person name="Ishii T."/>
            <person name="Shirasu K."/>
            <person name="Hoshino A."/>
            <person name="Arita M."/>
        </authorList>
    </citation>
    <scope>NUCLEOTIDE SEQUENCE</scope>
    <source>
        <strain evidence="3">Hamamatsu line</strain>
    </source>
</reference>
<name>A0A9W7LMV1_HIBTR</name>
<feature type="domain" description="Endoplasmic reticulum vesicle transporter N-terminal" evidence="2">
    <location>
        <begin position="8"/>
        <end position="76"/>
    </location>
</feature>
<accession>A0A9W7LMV1</accession>
<gene>
    <name evidence="3" type="ORF">HRI_000695700</name>
</gene>
<dbReference type="PANTHER" id="PTHR10984">
    <property type="entry name" value="ENDOPLASMIC RETICULUM-GOLGI INTERMEDIATE COMPARTMENT PROTEIN"/>
    <property type="match status" value="1"/>
</dbReference>
<keyword evidence="1" id="KW-0472">Membrane</keyword>
<dbReference type="PANTHER" id="PTHR10984:SF37">
    <property type="entry name" value="PROTEIN DISULFIDE-ISOMERASE 5-3"/>
    <property type="match status" value="1"/>
</dbReference>